<accession>A0ABU4HK21</accession>
<dbReference type="Pfam" id="PF13579">
    <property type="entry name" value="Glyco_trans_4_4"/>
    <property type="match status" value="1"/>
</dbReference>
<evidence type="ECO:0000313" key="6">
    <source>
        <dbReference type="Proteomes" id="UP001284601"/>
    </source>
</evidence>
<keyword evidence="3" id="KW-0175">Coiled coil</keyword>
<keyword evidence="6" id="KW-1185">Reference proteome</keyword>
<proteinExistence type="predicted"/>
<dbReference type="PANTHER" id="PTHR12526">
    <property type="entry name" value="GLYCOSYLTRANSFERASE"/>
    <property type="match status" value="1"/>
</dbReference>
<dbReference type="SUPFAM" id="SSF53448">
    <property type="entry name" value="Nucleotide-diphospho-sugar transferases"/>
    <property type="match status" value="1"/>
</dbReference>
<keyword evidence="2" id="KW-0808">Transferase</keyword>
<dbReference type="EMBL" id="JAWSTH010000007">
    <property type="protein sequence ID" value="MDW5593661.1"/>
    <property type="molecule type" value="Genomic_DNA"/>
</dbReference>
<comment type="caution">
    <text evidence="5">The sequence shown here is derived from an EMBL/GenBank/DDBJ whole genome shotgun (WGS) entry which is preliminary data.</text>
</comment>
<feature type="domain" description="Glycosyltransferase subfamily 4-like N-terminal" evidence="4">
    <location>
        <begin position="166"/>
        <end position="338"/>
    </location>
</feature>
<keyword evidence="1" id="KW-0328">Glycosyltransferase</keyword>
<feature type="coiled-coil region" evidence="3">
    <location>
        <begin position="851"/>
        <end position="885"/>
    </location>
</feature>
<dbReference type="SUPFAM" id="SSF53756">
    <property type="entry name" value="UDP-Glycosyltransferase/glycogen phosphorylase"/>
    <property type="match status" value="1"/>
</dbReference>
<evidence type="ECO:0000313" key="5">
    <source>
        <dbReference type="EMBL" id="MDW5593661.1"/>
    </source>
</evidence>
<dbReference type="InterPro" id="IPR028098">
    <property type="entry name" value="Glyco_trans_4-like_N"/>
</dbReference>
<evidence type="ECO:0000259" key="4">
    <source>
        <dbReference type="Pfam" id="PF13579"/>
    </source>
</evidence>
<dbReference type="InterPro" id="IPR029044">
    <property type="entry name" value="Nucleotide-diphossugar_trans"/>
</dbReference>
<reference evidence="6" key="1">
    <citation type="submission" date="2023-07" db="EMBL/GenBank/DDBJ databases">
        <title>Conexibacter stalactiti sp. nov., isolated from stalactites in a lava cave and emended description of the genus Conexibacter.</title>
        <authorList>
            <person name="Lee S.D."/>
        </authorList>
    </citation>
    <scope>NUCLEOTIDE SEQUENCE [LARGE SCALE GENOMIC DNA]</scope>
    <source>
        <strain evidence="6">KCTC 39840</strain>
    </source>
</reference>
<reference evidence="5 6" key="2">
    <citation type="submission" date="2023-10" db="EMBL/GenBank/DDBJ databases">
        <authorList>
            <person name="Han X.F."/>
        </authorList>
    </citation>
    <scope>NUCLEOTIDE SEQUENCE [LARGE SCALE GENOMIC DNA]</scope>
    <source>
        <strain evidence="5 6">KCTC 39840</strain>
    </source>
</reference>
<dbReference type="RefSeq" id="WP_318595920.1">
    <property type="nucleotide sequence ID" value="NZ_JAWSTH010000007.1"/>
</dbReference>
<gene>
    <name evidence="5" type="ORF">R7226_04895</name>
</gene>
<evidence type="ECO:0000256" key="2">
    <source>
        <dbReference type="ARBA" id="ARBA00022679"/>
    </source>
</evidence>
<dbReference type="Gene3D" id="3.40.50.2000">
    <property type="entry name" value="Glycogen Phosphorylase B"/>
    <property type="match status" value="2"/>
</dbReference>
<sequence length="940" mass="100286">MLSRVAAAAGLERVVVLGRTEVALPSELTASAAASAGALADGELRDSIVLLTGDATWEGLADARIVVAVDLAPAGSSLDAIAAARATAAAAGWSTPYSGIVHGEAGGGRTEGSLVVACRAGDDVEPLLETGPLSLALDPAIAGVDAAGPARVLIASYEITGPTGNGGIGTAYHSLAHTLAAAGNDVTVLFTGWMDPPAAAREPEWRARFAASGIEFALLGTPWDPPVRSPHHAVRRAYEFHRWLSAAHAERPFDIVHLPETLGHGAFAQTAKAMGLAYQDVEFVIGTHSSTRWVAECNREGIEQIDMLVTERLERLSVARADVILSPSAYLVDYMRDRAWELPERTFVQQYSRPQSVRRMAEDSAGEAAGPAPRELVFFGRLETRKGLEAFCDAVDLLVADGDCPFDRVTFVGRPERVLGEDSTAFVERRAADWGLDWTILPDLGHDEAIAHLRETPCVVAIPSLVDNSPNTVYEAVALGVPFIASRSGGTAEIIATEDLAGSTFDGWRNATTLEPPTFAAQEEPFDARALATALRAKAADAAGSVAPAVGDAAGDAVYDRWHRAIAARPATPPAAAKTSALTAAVCIVDADGDDLRRLSAALRDGTQQPLQIAAVVAPDAELDDAPADVELVRAAGRDAGPARRALAERLDADLLFVLRGHEQPDAAFVEQVCTAAAASGADLLTLISRDPAADRDTGIPRALSRKDVPADLLAFVPIAGPAIAAAVYPALSVGSYAIRRTALSGLGGYASDTWGETTDHELLARAALDGLRLEVHPEPLLTTIRDDAWTELRSRFIGSAPFPLPEGEAEIRRLRPFRRRLEGQLADLPALLTGAHRTVGESTDRVLVQIARQQELVDAYEARLKEYRDLVELYEHQKEELGAVLRDRDAALAAMRAPSALARAQQRMPRAARGPVSEWPRRGVRFARWRIELMRRKLR</sequence>
<protein>
    <submittedName>
        <fullName evidence="5">Glycosyltransferase</fullName>
    </submittedName>
</protein>
<dbReference type="Proteomes" id="UP001284601">
    <property type="component" value="Unassembled WGS sequence"/>
</dbReference>
<name>A0ABU4HK21_9ACTN</name>
<evidence type="ECO:0000256" key="1">
    <source>
        <dbReference type="ARBA" id="ARBA00022676"/>
    </source>
</evidence>
<organism evidence="5 6">
    <name type="scientific">Conexibacter stalactiti</name>
    <dbReference type="NCBI Taxonomy" id="1940611"/>
    <lineage>
        <taxon>Bacteria</taxon>
        <taxon>Bacillati</taxon>
        <taxon>Actinomycetota</taxon>
        <taxon>Thermoleophilia</taxon>
        <taxon>Solirubrobacterales</taxon>
        <taxon>Conexibacteraceae</taxon>
        <taxon>Conexibacter</taxon>
    </lineage>
</organism>
<evidence type="ECO:0000256" key="3">
    <source>
        <dbReference type="SAM" id="Coils"/>
    </source>
</evidence>
<dbReference type="CDD" id="cd03801">
    <property type="entry name" value="GT4_PimA-like"/>
    <property type="match status" value="1"/>
</dbReference>
<dbReference type="Pfam" id="PF13692">
    <property type="entry name" value="Glyco_trans_1_4"/>
    <property type="match status" value="1"/>
</dbReference>